<protein>
    <submittedName>
        <fullName evidence="2">Uncharacterized protein</fullName>
    </submittedName>
</protein>
<dbReference type="Proteomes" id="UP000070452">
    <property type="component" value="Unassembled WGS sequence"/>
</dbReference>
<sequence>MAMIKIRTSITGTEYWDSEKKKTVVVPKGQEPKFDTSEQTDMTVVSKAIVGDGVLFKSGEEIHLSGEELDSDGNTAADFDGEKVTDDQFDGTTDELEDMTVKELRAYAKKHGIDIPGAIRAKGDIINLIREAE</sequence>
<evidence type="ECO:0000313" key="2">
    <source>
        <dbReference type="EMBL" id="KWX18900.1"/>
    </source>
</evidence>
<dbReference type="AlphaFoldDB" id="A0A132P9B8"/>
<evidence type="ECO:0000313" key="3">
    <source>
        <dbReference type="Proteomes" id="UP000070452"/>
    </source>
</evidence>
<dbReference type="RefSeq" id="WP_002317993.1">
    <property type="nucleotide sequence ID" value="NZ_LOQQ01000183.1"/>
</dbReference>
<accession>A0A132P9B8</accession>
<name>A0A132P9B8_ENTFC</name>
<evidence type="ECO:0000256" key="1">
    <source>
        <dbReference type="SAM" id="MobiDB-lite"/>
    </source>
</evidence>
<dbReference type="EMBL" id="LRHK01000001">
    <property type="protein sequence ID" value="KWX18900.1"/>
    <property type="molecule type" value="Genomic_DNA"/>
</dbReference>
<reference evidence="2 3" key="1">
    <citation type="submission" date="2016-01" db="EMBL/GenBank/DDBJ databases">
        <title>Molecular Mechanisms for transfer of large genomic segments between Enterococcus faecium strains.</title>
        <authorList>
            <person name="Garcia-Solache M.A."/>
            <person name="Lebreton F."/>
            <person name="Mclaughlin R.E."/>
            <person name="Whiteaker J.D."/>
            <person name="Gilmore M.S."/>
            <person name="Rice L.B."/>
        </authorList>
    </citation>
    <scope>NUCLEOTIDE SEQUENCE [LARGE SCALE GENOMIC DNA]</scope>
    <source>
        <strain evidence="2 3">D344RRF x C68</strain>
    </source>
</reference>
<feature type="region of interest" description="Disordered" evidence="1">
    <location>
        <begin position="67"/>
        <end position="90"/>
    </location>
</feature>
<proteinExistence type="predicted"/>
<organism evidence="2 3">
    <name type="scientific">Enterococcus faecium</name>
    <name type="common">Streptococcus faecium</name>
    <dbReference type="NCBI Taxonomy" id="1352"/>
    <lineage>
        <taxon>Bacteria</taxon>
        <taxon>Bacillati</taxon>
        <taxon>Bacillota</taxon>
        <taxon>Bacilli</taxon>
        <taxon>Lactobacillales</taxon>
        <taxon>Enterococcaceae</taxon>
        <taxon>Enterococcus</taxon>
    </lineage>
</organism>
<comment type="caution">
    <text evidence="2">The sequence shown here is derived from an EMBL/GenBank/DDBJ whole genome shotgun (WGS) entry which is preliminary data.</text>
</comment>
<gene>
    <name evidence="2" type="ORF">AWT83_10630</name>
</gene>